<dbReference type="Gene3D" id="1.10.640.10">
    <property type="entry name" value="Haem peroxidase domain superfamily, animal type"/>
    <property type="match status" value="1"/>
</dbReference>
<keyword evidence="1" id="KW-0479">Metal-binding</keyword>
<dbReference type="InterPro" id="IPR037120">
    <property type="entry name" value="Haem_peroxidase_sf_animal"/>
</dbReference>
<dbReference type="PROSITE" id="PS50292">
    <property type="entry name" value="PEROXIDASE_3"/>
    <property type="match status" value="1"/>
</dbReference>
<dbReference type="GO" id="GO:0006979">
    <property type="term" value="P:response to oxidative stress"/>
    <property type="evidence" value="ECO:0007669"/>
    <property type="project" value="InterPro"/>
</dbReference>
<dbReference type="PANTHER" id="PTHR11903">
    <property type="entry name" value="PROSTAGLANDIN G/H SYNTHASE"/>
    <property type="match status" value="1"/>
</dbReference>
<evidence type="ECO:0000313" key="5">
    <source>
        <dbReference type="EMBL" id="WMV22134.1"/>
    </source>
</evidence>
<dbReference type="InterPro" id="IPR010255">
    <property type="entry name" value="Haem_peroxidase_sf"/>
</dbReference>
<gene>
    <name evidence="5" type="ORF">MTR67_015519</name>
</gene>
<evidence type="ECO:0008006" key="7">
    <source>
        <dbReference type="Google" id="ProtNLM"/>
    </source>
</evidence>
<accession>A0AAF0TK59</accession>
<dbReference type="GO" id="GO:0020037">
    <property type="term" value="F:heme binding"/>
    <property type="evidence" value="ECO:0007669"/>
    <property type="project" value="InterPro"/>
</dbReference>
<dbReference type="GO" id="GO:0016702">
    <property type="term" value="F:oxidoreductase activity, acting on single donors with incorporation of molecular oxygen, incorporation of two atoms of oxygen"/>
    <property type="evidence" value="ECO:0007669"/>
    <property type="project" value="TreeGrafter"/>
</dbReference>
<dbReference type="EMBL" id="CP133614">
    <property type="protein sequence ID" value="WMV22134.1"/>
    <property type="molecule type" value="Genomic_DNA"/>
</dbReference>
<reference evidence="5" key="1">
    <citation type="submission" date="2023-08" db="EMBL/GenBank/DDBJ databases">
        <title>A de novo genome assembly of Solanum verrucosum Schlechtendal, a Mexican diploid species geographically isolated from the other diploid A-genome species in potato relatives.</title>
        <authorList>
            <person name="Hosaka K."/>
        </authorList>
    </citation>
    <scope>NUCLEOTIDE SEQUENCE</scope>
    <source>
        <tissue evidence="5">Young leaves</tissue>
    </source>
</reference>
<dbReference type="Proteomes" id="UP001234989">
    <property type="component" value="Chromosome 3"/>
</dbReference>
<evidence type="ECO:0000256" key="1">
    <source>
        <dbReference type="ARBA" id="ARBA00022723"/>
    </source>
</evidence>
<dbReference type="InterPro" id="IPR019791">
    <property type="entry name" value="Haem_peroxidase_animal"/>
</dbReference>
<dbReference type="PANTHER" id="PTHR11903:SF25">
    <property type="entry name" value="ALPHA-DIOXYGENASE 2"/>
    <property type="match status" value="1"/>
</dbReference>
<keyword evidence="6" id="KW-1185">Reference proteome</keyword>
<keyword evidence="3" id="KW-0560">Oxidoreductase</keyword>
<dbReference type="SUPFAM" id="SSF48113">
    <property type="entry name" value="Heme-dependent peroxidases"/>
    <property type="match status" value="1"/>
</dbReference>
<protein>
    <recommendedName>
        <fullName evidence="7">Alpha-dioxygenase 2-like</fullName>
    </recommendedName>
</protein>
<evidence type="ECO:0000256" key="2">
    <source>
        <dbReference type="ARBA" id="ARBA00022964"/>
    </source>
</evidence>
<sequence>MVPISKWEDLTDDEEVIEALQEVYGDDIEKLDLQVGLHAEKKIKGFAISETAFFIFLLIASRRLEADRFFTTDFNSRTYTEKGFEWVNKTETLKDVIDRNFPEMTEKYMRCTSAFSVWSSDPDPKHYLPLYLRPAT</sequence>
<proteinExistence type="predicted"/>
<dbReference type="GO" id="GO:0004601">
    <property type="term" value="F:peroxidase activity"/>
    <property type="evidence" value="ECO:0007669"/>
    <property type="project" value="InterPro"/>
</dbReference>
<keyword evidence="2" id="KW-0223">Dioxygenase</keyword>
<evidence type="ECO:0000256" key="4">
    <source>
        <dbReference type="ARBA" id="ARBA00023004"/>
    </source>
</evidence>
<name>A0AAF0TK59_SOLVR</name>
<dbReference type="InterPro" id="IPR050783">
    <property type="entry name" value="Oxylipin_biosynth_metab"/>
</dbReference>
<dbReference type="GO" id="GO:0046872">
    <property type="term" value="F:metal ion binding"/>
    <property type="evidence" value="ECO:0007669"/>
    <property type="project" value="UniProtKB-KW"/>
</dbReference>
<dbReference type="GO" id="GO:0006631">
    <property type="term" value="P:fatty acid metabolic process"/>
    <property type="evidence" value="ECO:0007669"/>
    <property type="project" value="UniProtKB-ARBA"/>
</dbReference>
<keyword evidence="4" id="KW-0408">Iron</keyword>
<dbReference type="AlphaFoldDB" id="A0AAF0TK59"/>
<evidence type="ECO:0000313" key="6">
    <source>
        <dbReference type="Proteomes" id="UP001234989"/>
    </source>
</evidence>
<evidence type="ECO:0000256" key="3">
    <source>
        <dbReference type="ARBA" id="ARBA00023002"/>
    </source>
</evidence>
<dbReference type="Pfam" id="PF03098">
    <property type="entry name" value="An_peroxidase"/>
    <property type="match status" value="1"/>
</dbReference>
<organism evidence="5 6">
    <name type="scientific">Solanum verrucosum</name>
    <dbReference type="NCBI Taxonomy" id="315347"/>
    <lineage>
        <taxon>Eukaryota</taxon>
        <taxon>Viridiplantae</taxon>
        <taxon>Streptophyta</taxon>
        <taxon>Embryophyta</taxon>
        <taxon>Tracheophyta</taxon>
        <taxon>Spermatophyta</taxon>
        <taxon>Magnoliopsida</taxon>
        <taxon>eudicotyledons</taxon>
        <taxon>Gunneridae</taxon>
        <taxon>Pentapetalae</taxon>
        <taxon>asterids</taxon>
        <taxon>lamiids</taxon>
        <taxon>Solanales</taxon>
        <taxon>Solanaceae</taxon>
        <taxon>Solanoideae</taxon>
        <taxon>Solaneae</taxon>
        <taxon>Solanum</taxon>
    </lineage>
</organism>